<dbReference type="InterPro" id="IPR013783">
    <property type="entry name" value="Ig-like_fold"/>
</dbReference>
<protein>
    <recommendedName>
        <fullName evidence="4">SD-repeat containing protein B domain-containing protein</fullName>
    </recommendedName>
</protein>
<evidence type="ECO:0000256" key="1">
    <source>
        <dbReference type="ARBA" id="ARBA00004613"/>
    </source>
</evidence>
<proteinExistence type="predicted"/>
<keyword evidence="6" id="KW-1185">Reference proteome</keyword>
<dbReference type="STRING" id="398578.Daci_1979"/>
<dbReference type="Gene3D" id="2.60.40.10">
    <property type="entry name" value="Immunoglobulins"/>
    <property type="match status" value="1"/>
</dbReference>
<feature type="domain" description="SD-repeat containing protein B" evidence="4">
    <location>
        <begin position="689"/>
        <end position="747"/>
    </location>
</feature>
<accession>A9BT54</accession>
<dbReference type="AlphaFoldDB" id="A9BT54"/>
<evidence type="ECO:0000256" key="2">
    <source>
        <dbReference type="ARBA" id="ARBA00022525"/>
    </source>
</evidence>
<comment type="subcellular location">
    <subcellularLocation>
        <location evidence="1">Secreted</location>
    </subcellularLocation>
</comment>
<dbReference type="HOGENOM" id="CLU_371280_0_0_4"/>
<dbReference type="GO" id="GO:0005576">
    <property type="term" value="C:extracellular region"/>
    <property type="evidence" value="ECO:0007669"/>
    <property type="project" value="UniProtKB-SubCell"/>
</dbReference>
<evidence type="ECO:0000259" key="4">
    <source>
        <dbReference type="Pfam" id="PF17210"/>
    </source>
</evidence>
<evidence type="ECO:0000256" key="3">
    <source>
        <dbReference type="ARBA" id="ARBA00022729"/>
    </source>
</evidence>
<dbReference type="Pfam" id="PF17210">
    <property type="entry name" value="SdrD_B"/>
    <property type="match status" value="1"/>
</dbReference>
<organism evidence="5 6">
    <name type="scientific">Delftia acidovorans (strain DSM 14801 / SPH-1)</name>
    <dbReference type="NCBI Taxonomy" id="398578"/>
    <lineage>
        <taxon>Bacteria</taxon>
        <taxon>Pseudomonadati</taxon>
        <taxon>Pseudomonadota</taxon>
        <taxon>Betaproteobacteria</taxon>
        <taxon>Burkholderiales</taxon>
        <taxon>Comamonadaceae</taxon>
        <taxon>Delftia</taxon>
    </lineage>
</organism>
<gene>
    <name evidence="5" type="ordered locus">Daci_1979</name>
</gene>
<reference evidence="5 6" key="1">
    <citation type="journal article" date="2004" name="Appl. Environ. Microbiol.">
        <title>Mineralization of individual congeners of linear alkylbenzenesulfonate by defined pairs of heterotrophic bacteria.</title>
        <authorList>
            <person name="Schleheck D."/>
            <person name="Knepper T.P."/>
            <person name="Fischer K."/>
            <person name="Cook A.M."/>
        </authorList>
    </citation>
    <scope>NUCLEOTIDE SEQUENCE [LARGE SCALE GENOMIC DNA]</scope>
    <source>
        <strain evidence="6">DSM 14801 / SPH-1</strain>
    </source>
</reference>
<keyword evidence="2" id="KW-0964">Secreted</keyword>
<dbReference type="eggNOG" id="ENOG5032TC4">
    <property type="taxonomic scope" value="Bacteria"/>
</dbReference>
<dbReference type="KEGG" id="dac:Daci_1979"/>
<sequence>MIRTLPRTVAGPAGVWSGLPLACLGWSLAAAPVFLCGAQAQTPSSAAVAGTSMAEARIESLDRDQAEQARFKALSEGAAPAYQDRFMDPDEIAQSAAAEPEAEQPEGFRAWVVESRLGLGESRTTGYGRQRATEIGQRLEYRRETLNYGEFTLQAEGRHLSGDNFGNGLGMGGLSIGGLSIGGLGYARQATSERFTLRNLGFPLTTQTFADTAVGDLYSELTDGLARNYRLSLGSTTVRGASARIFRPDLDLRAGYGQRGLLTGGPYPGFEKNQGTLGWLGATVRLDGPWFAAFQLDQANDVPAYYSPRHYPGDDTQYDPGSALGLGSKRVTSWAASLGYGRGVLRDGDFRLRTTLLGSRTSAPLFSPAAGTAGTEGSSAQGLFIEASARAGAYRHEFGLHAAQPQLHFGDYALSSAARGAYWRVDRHVTRLSWGMGLDYERTPQTTAQDTGFQLSGYRRLGANGNAQYQFDRHTAVGGSFSAYQTRNDAGTAGGGQSRSLYGSAFYQTRFFDWPRSRFMLTVRRNELIVLGDSSATGQEVQWEQDWAGARQATLRSELTTTLGYARDRSGGMSRNYPTAGLQWRYWLESGLQLAGNLRYTSQSGSLYTSRGLSGSLSAEKELGRGWRMGFMAHFNQARSSLLPTPSSLPNLYRSDEKTAYVYLRWEGSAGTAYAAAGAPGEGVGGGSLSGRVFYDANRDGEQQAGEVGVAGVEVVLDGRYRTVTDRDGQFEFPVVPTGHHRLSLTQESVPLPWGASGDNTSSVHVPLRGQASASIAVVKVGE</sequence>
<dbReference type="EMBL" id="CP000884">
    <property type="protein sequence ID" value="ABX34619.1"/>
    <property type="molecule type" value="Genomic_DNA"/>
</dbReference>
<dbReference type="InterPro" id="IPR033764">
    <property type="entry name" value="Sdr_B"/>
</dbReference>
<reference evidence="6" key="2">
    <citation type="submission" date="2007-11" db="EMBL/GenBank/DDBJ databases">
        <title>Complete sequence of Delftia acidovorans DSM 14801 / SPH-1.</title>
        <authorList>
            <person name="Copeland A."/>
            <person name="Lucas S."/>
            <person name="Lapidus A."/>
            <person name="Barry K."/>
            <person name="Glavina del Rio T."/>
            <person name="Dalin E."/>
            <person name="Tice H."/>
            <person name="Pitluck S."/>
            <person name="Lowry S."/>
            <person name="Clum A."/>
            <person name="Schmutz J."/>
            <person name="Larimer F."/>
            <person name="Land M."/>
            <person name="Hauser L."/>
            <person name="Kyrpides N."/>
            <person name="Kim E."/>
            <person name="Schleheck D."/>
            <person name="Richardson P."/>
        </authorList>
    </citation>
    <scope>NUCLEOTIDE SEQUENCE [LARGE SCALE GENOMIC DNA]</scope>
    <source>
        <strain evidence="6">DSM 14801 / SPH-1</strain>
    </source>
</reference>
<dbReference type="SUPFAM" id="SSF117074">
    <property type="entry name" value="Hypothetical protein PA1324"/>
    <property type="match status" value="1"/>
</dbReference>
<keyword evidence="3" id="KW-0732">Signal</keyword>
<evidence type="ECO:0000313" key="6">
    <source>
        <dbReference type="Proteomes" id="UP000000784"/>
    </source>
</evidence>
<name>A9BT54_DELAS</name>
<evidence type="ECO:0000313" key="5">
    <source>
        <dbReference type="EMBL" id="ABX34619.1"/>
    </source>
</evidence>
<dbReference type="Proteomes" id="UP000000784">
    <property type="component" value="Chromosome"/>
</dbReference>